<dbReference type="InterPro" id="IPR016024">
    <property type="entry name" value="ARM-type_fold"/>
</dbReference>
<organism evidence="2 3">
    <name type="scientific">Povalibacter uvarum</name>
    <dbReference type="NCBI Taxonomy" id="732238"/>
    <lineage>
        <taxon>Bacteria</taxon>
        <taxon>Pseudomonadati</taxon>
        <taxon>Pseudomonadota</taxon>
        <taxon>Gammaproteobacteria</taxon>
        <taxon>Steroidobacterales</taxon>
        <taxon>Steroidobacteraceae</taxon>
        <taxon>Povalibacter</taxon>
    </lineage>
</organism>
<dbReference type="Proteomes" id="UP000588068">
    <property type="component" value="Unassembled WGS sequence"/>
</dbReference>
<evidence type="ECO:0000256" key="1">
    <source>
        <dbReference type="SAM" id="SignalP"/>
    </source>
</evidence>
<protein>
    <recommendedName>
        <fullName evidence="4">HEAT repeat domain-containing protein</fullName>
    </recommendedName>
</protein>
<dbReference type="EMBL" id="JACHHZ010000001">
    <property type="protein sequence ID" value="MBB6092228.1"/>
    <property type="molecule type" value="Genomic_DNA"/>
</dbReference>
<evidence type="ECO:0000313" key="2">
    <source>
        <dbReference type="EMBL" id="MBB6092228.1"/>
    </source>
</evidence>
<comment type="caution">
    <text evidence="2">The sequence shown here is derived from an EMBL/GenBank/DDBJ whole genome shotgun (WGS) entry which is preliminary data.</text>
</comment>
<dbReference type="SUPFAM" id="SSF48371">
    <property type="entry name" value="ARM repeat"/>
    <property type="match status" value="1"/>
</dbReference>
<proteinExistence type="predicted"/>
<accession>A0A841HJ27</accession>
<reference evidence="2 3" key="1">
    <citation type="submission" date="2020-08" db="EMBL/GenBank/DDBJ databases">
        <title>Genomic Encyclopedia of Type Strains, Phase IV (KMG-IV): sequencing the most valuable type-strain genomes for metagenomic binning, comparative biology and taxonomic classification.</title>
        <authorList>
            <person name="Goeker M."/>
        </authorList>
    </citation>
    <scope>NUCLEOTIDE SEQUENCE [LARGE SCALE GENOMIC DNA]</scope>
    <source>
        <strain evidence="2 3">DSM 26723</strain>
    </source>
</reference>
<name>A0A841HJ27_9GAMM</name>
<evidence type="ECO:0000313" key="3">
    <source>
        <dbReference type="Proteomes" id="UP000588068"/>
    </source>
</evidence>
<feature type="chain" id="PRO_5032938114" description="HEAT repeat domain-containing protein" evidence="1">
    <location>
        <begin position="22"/>
        <end position="324"/>
    </location>
</feature>
<evidence type="ECO:0008006" key="4">
    <source>
        <dbReference type="Google" id="ProtNLM"/>
    </source>
</evidence>
<dbReference type="Pfam" id="PF13646">
    <property type="entry name" value="HEAT_2"/>
    <property type="match status" value="1"/>
</dbReference>
<sequence>MLSYSSALRGGIIACAFMALAGCAPSSYRVKAPTPSGMKYEAVRPSQAQLSFIDDRKGDERIFHGGVLAATLNVGDAPLDGPQFLSLSVKEELASRGIPVAVSVGDNGLSRVNVRTFRIQNHRVNAYSPFVTFTLISAELDTGTDRRRIGVFVKRGKVPVWSFDEIVEPTFNQPLSVAVKEFSTKIANSLFDYRASDAAVDGLVTKLATRTPDSFLDVYSLGFTNNPRAVETLAKLTKDEDEYVRLAAISSLGNLSAADQLPLLKTLYANKDGLWQDRAMAIKAIGDLNTVESRDFLVAEMKRLELQSGDKESVWTTQVIGLYL</sequence>
<gene>
    <name evidence="2" type="ORF">HNQ60_001074</name>
</gene>
<dbReference type="InterPro" id="IPR021133">
    <property type="entry name" value="HEAT_type_2"/>
</dbReference>
<dbReference type="Gene3D" id="1.25.10.10">
    <property type="entry name" value="Leucine-rich Repeat Variant"/>
    <property type="match status" value="1"/>
</dbReference>
<dbReference type="InterPro" id="IPR011989">
    <property type="entry name" value="ARM-like"/>
</dbReference>
<dbReference type="AlphaFoldDB" id="A0A841HJ27"/>
<dbReference type="RefSeq" id="WP_184329970.1">
    <property type="nucleotide sequence ID" value="NZ_JACHHZ010000001.1"/>
</dbReference>
<dbReference type="PROSITE" id="PS50077">
    <property type="entry name" value="HEAT_REPEAT"/>
    <property type="match status" value="1"/>
</dbReference>
<keyword evidence="1" id="KW-0732">Signal</keyword>
<feature type="signal peptide" evidence="1">
    <location>
        <begin position="1"/>
        <end position="21"/>
    </location>
</feature>
<keyword evidence="3" id="KW-1185">Reference proteome</keyword>